<evidence type="ECO:0000256" key="1">
    <source>
        <dbReference type="ARBA" id="ARBA00000085"/>
    </source>
</evidence>
<dbReference type="Gene3D" id="1.10.287.130">
    <property type="match status" value="1"/>
</dbReference>
<dbReference type="CDD" id="cd00130">
    <property type="entry name" value="PAS"/>
    <property type="match status" value="2"/>
</dbReference>
<evidence type="ECO:0000259" key="22">
    <source>
        <dbReference type="PROSITE" id="PS50112"/>
    </source>
</evidence>
<dbReference type="SUPFAM" id="SSF47226">
    <property type="entry name" value="Histidine-containing phosphotransfer domain, HPT domain"/>
    <property type="match status" value="1"/>
</dbReference>
<dbReference type="InterPro" id="IPR036641">
    <property type="entry name" value="HPT_dom_sf"/>
</dbReference>
<dbReference type="PROSITE" id="PS50113">
    <property type="entry name" value="PAC"/>
    <property type="match status" value="1"/>
</dbReference>
<dbReference type="GO" id="GO:0005886">
    <property type="term" value="C:plasma membrane"/>
    <property type="evidence" value="ECO:0007669"/>
    <property type="project" value="UniProtKB-SubCell"/>
</dbReference>
<dbReference type="EC" id="2.7.13.3" evidence="3"/>
<feature type="transmembrane region" description="Helical" evidence="19">
    <location>
        <begin position="40"/>
        <end position="65"/>
    </location>
</feature>
<evidence type="ECO:0000313" key="26">
    <source>
        <dbReference type="EMBL" id="QBG37481.1"/>
    </source>
</evidence>
<evidence type="ECO:0000256" key="8">
    <source>
        <dbReference type="ARBA" id="ARBA00022741"/>
    </source>
</evidence>
<dbReference type="Gene3D" id="3.30.565.10">
    <property type="entry name" value="Histidine kinase-like ATPase, C-terminal domain"/>
    <property type="match status" value="1"/>
</dbReference>
<comment type="subunit">
    <text evidence="13">At low DSF concentrations, interacts with RpfF.</text>
</comment>
<dbReference type="InterPro" id="IPR008207">
    <property type="entry name" value="Sig_transdc_His_kin_Hpt_dom"/>
</dbReference>
<dbReference type="InterPro" id="IPR004358">
    <property type="entry name" value="Sig_transdc_His_kin-like_C"/>
</dbReference>
<dbReference type="SUPFAM" id="SSF103190">
    <property type="entry name" value="Sensory domain-like"/>
    <property type="match status" value="1"/>
</dbReference>
<sequence>MSDDSANNTKSASQRESSHTRQQQELKEKLLPIEKTQFSIGLQIPVAAFILSISIAAIVSFFFYFETQRVLAKQTSNELAEEVNLVKPIIDQLYTQAYSDTLFLSGTPPIMGLLNATEQNDTLNYQLWKNRLEQIFTKFVQNKPFYYQIRYIGVENNGLELVNVRSFESNQQVSAVPNRKLQAKSHRPYFSQAIEKALGQVFFSKIELARNYGKVEIPHKAVLRTATPIYHPSTERVFGFIIININFGEFIEQLNQHELRELSFYLANERGDFVFHPEKDKRFGFDLGKPYLMQDEFPQLGEAITTKLTDKSLSEVSKGNKQYLGHFKQLTFTELGNEHYLNLLVLKQTDVIEQTLSSFKNRSLLLGSVMALLSLALAVFAAKRIAKPLKTIAKSLENYESGKALSKLPTNSCTEIGVLARSFHNLLIEIQLALHEQEHSALLAEEAANKITAIFDNAAQGFITIDEQGKIMSFNRAAQSIFGYQEKEILEKNITLLIPKIHATTYDNAIKEAIITGLTDIIGTGQKLTAVKKSGEEFPIHLAVSKVQTDQGYIFTGIIRDISKEIQLEIAQEQNQKALLEVNERISLATDAANIGIWQYDLKQDKLTWDKWMFKIYEANKQSFAGNITDWQNAVHPDDLATATQAIEQAIQEKGFFNHEFRIVTPSGQTKFIKANARVKLNSQGHVVQVIGVNFNITKLKEVEQKHIAAKELAEETARVKAEFLASMSHEIRTPMNGVLGMLGLLMRNELSDEQMHRVKLANSSAQALLNLVNDILDFSKVEAGKLELEFIDFDLRKLLGDFAESMALKSQEKNIEIILDNSQIKHSHVKGDPGRIRQILTNLTGNAIKFTERGEIVITAKLIEKQGYGAKGNLAFHCAISDTGIGIPEDKIATLFDSFTQVDASTTRKYGGTGLGLAISKQLCQLMHGDIQVTSVLNQGSTFSFTIALQTSEQAKKVIPNINIENIAMLVVDDNATNRLVLKQQLEHWGASVTEADSGVTALNILKHSASANNQNAQPFKVAFLDMNMPGMDGAELAKRIKAEPELAELKLVMMTSMASRGDASYFSSLGFSAYFPKPTTTEDIFKAIALTLAEKNQTQAVPIITQHLLRELEQENTIEQGFDSTPSNAKELASCRLLLVEDNRINQEVARHVLAEFGITPDVAADGVEAIESLKLSCADTPYDLILMDCQMPHMDGYQTTKAIRQGDAGKANQDIIIIAMTANAMKGDKQKCLNAGMTDYLTKPIEPEQLKEKLLHYLVHNEKTSVSEMVNNKATETMPETQTPTVLAKTAKEKKGEKEEKLSVWKKEALLKRLNNNKVILEQLLKLFIDELPSQLSVLNNALKQNNLEQSNLEQLLQASHKIQGMAANISAIELHNLSKTFEQQVKANNLQALTPLLIQINASSSSLTCLISKELTQNNAVVVDD</sequence>
<keyword evidence="5 16" id="KW-0597">Phosphoprotein</keyword>
<dbReference type="InterPro" id="IPR005467">
    <property type="entry name" value="His_kinase_dom"/>
</dbReference>
<keyword evidence="11 19" id="KW-1133">Transmembrane helix</keyword>
<dbReference type="SUPFAM" id="SSF55785">
    <property type="entry name" value="PYP-like sensor domain (PAS domain)"/>
    <property type="match status" value="2"/>
</dbReference>
<keyword evidence="10" id="KW-0067">ATP-binding</keyword>
<evidence type="ECO:0000256" key="4">
    <source>
        <dbReference type="ARBA" id="ARBA00022475"/>
    </source>
</evidence>
<dbReference type="SMART" id="SM00448">
    <property type="entry name" value="REC"/>
    <property type="match status" value="2"/>
</dbReference>
<feature type="coiled-coil region" evidence="17">
    <location>
        <begin position="1291"/>
        <end position="1362"/>
    </location>
</feature>
<evidence type="ECO:0000259" key="23">
    <source>
        <dbReference type="PROSITE" id="PS50113"/>
    </source>
</evidence>
<feature type="modified residue" description="4-aspartylphosphate" evidence="16">
    <location>
        <position position="1027"/>
    </location>
</feature>
<evidence type="ECO:0000256" key="12">
    <source>
        <dbReference type="ARBA" id="ARBA00023012"/>
    </source>
</evidence>
<evidence type="ECO:0000256" key="17">
    <source>
        <dbReference type="SAM" id="Coils"/>
    </source>
</evidence>
<dbReference type="InterPro" id="IPR036097">
    <property type="entry name" value="HisK_dim/P_sf"/>
</dbReference>
<evidence type="ECO:0000256" key="18">
    <source>
        <dbReference type="SAM" id="MobiDB-lite"/>
    </source>
</evidence>
<dbReference type="PROSITE" id="PS50885">
    <property type="entry name" value="HAMP"/>
    <property type="match status" value="1"/>
</dbReference>
<dbReference type="PROSITE" id="PS50110">
    <property type="entry name" value="RESPONSE_REGULATORY"/>
    <property type="match status" value="2"/>
</dbReference>
<dbReference type="SUPFAM" id="SSF55874">
    <property type="entry name" value="ATPase domain of HSP90 chaperone/DNA topoisomerase II/histidine kinase"/>
    <property type="match status" value="1"/>
</dbReference>
<dbReference type="Pfam" id="PF21623">
    <property type="entry name" value="HK_sensor_dom_bact"/>
    <property type="match status" value="1"/>
</dbReference>
<evidence type="ECO:0000313" key="27">
    <source>
        <dbReference type="Proteomes" id="UP000290244"/>
    </source>
</evidence>
<feature type="modified residue" description="4-aspartylphosphate" evidence="16">
    <location>
        <position position="1191"/>
    </location>
</feature>
<dbReference type="PROSITE" id="PS50112">
    <property type="entry name" value="PAS"/>
    <property type="match status" value="1"/>
</dbReference>
<keyword evidence="6" id="KW-0808">Transferase</keyword>
<accession>A0A4P6P753</accession>
<dbReference type="InterPro" id="IPR003594">
    <property type="entry name" value="HATPase_dom"/>
</dbReference>
<dbReference type="CDD" id="cd17546">
    <property type="entry name" value="REC_hyHK_CKI1_RcsC-like"/>
    <property type="match status" value="2"/>
</dbReference>
<dbReference type="SUPFAM" id="SSF52172">
    <property type="entry name" value="CheY-like"/>
    <property type="match status" value="2"/>
</dbReference>
<dbReference type="InterPro" id="IPR048760">
    <property type="entry name" value="VP0354-like_sensor_dom"/>
</dbReference>
<dbReference type="InterPro" id="IPR013655">
    <property type="entry name" value="PAS_fold_3"/>
</dbReference>
<dbReference type="FunFam" id="3.30.565.10:FF:000010">
    <property type="entry name" value="Sensor histidine kinase RcsC"/>
    <property type="match status" value="1"/>
</dbReference>
<evidence type="ECO:0000256" key="9">
    <source>
        <dbReference type="ARBA" id="ARBA00022777"/>
    </source>
</evidence>
<dbReference type="CDD" id="cd00088">
    <property type="entry name" value="HPT"/>
    <property type="match status" value="1"/>
</dbReference>
<dbReference type="KEGG" id="lsd:EMK97_17935"/>
<feature type="domain" description="Response regulatory" evidence="21">
    <location>
        <begin position="969"/>
        <end position="1094"/>
    </location>
</feature>
<dbReference type="SMART" id="SM00388">
    <property type="entry name" value="HisKA"/>
    <property type="match status" value="1"/>
</dbReference>
<dbReference type="Gene3D" id="3.30.450.20">
    <property type="entry name" value="PAS domain"/>
    <property type="match status" value="3"/>
</dbReference>
<dbReference type="PRINTS" id="PR00344">
    <property type="entry name" value="BCTRLSENSOR"/>
</dbReference>
<evidence type="ECO:0000259" key="24">
    <source>
        <dbReference type="PROSITE" id="PS50885"/>
    </source>
</evidence>
<feature type="domain" description="PAC" evidence="23">
    <location>
        <begin position="657"/>
        <end position="709"/>
    </location>
</feature>
<dbReference type="Pfam" id="PF00072">
    <property type="entry name" value="Response_reg"/>
    <property type="match status" value="2"/>
</dbReference>
<organism evidence="26 27">
    <name type="scientific">Litorilituus sediminis</name>
    <dbReference type="NCBI Taxonomy" id="718192"/>
    <lineage>
        <taxon>Bacteria</taxon>
        <taxon>Pseudomonadati</taxon>
        <taxon>Pseudomonadota</taxon>
        <taxon>Gammaproteobacteria</taxon>
        <taxon>Alteromonadales</taxon>
        <taxon>Colwelliaceae</taxon>
        <taxon>Litorilituus</taxon>
    </lineage>
</organism>
<keyword evidence="8" id="KW-0547">Nucleotide-binding</keyword>
<keyword evidence="9" id="KW-0418">Kinase</keyword>
<dbReference type="OrthoDB" id="9810730at2"/>
<dbReference type="InterPro" id="IPR036890">
    <property type="entry name" value="HATPase_C_sf"/>
</dbReference>
<dbReference type="Gene3D" id="2.10.70.100">
    <property type="match status" value="1"/>
</dbReference>
<evidence type="ECO:0000256" key="19">
    <source>
        <dbReference type="SAM" id="Phobius"/>
    </source>
</evidence>
<dbReference type="SUPFAM" id="SSF47384">
    <property type="entry name" value="Homodimeric domain of signal transducing histidine kinase"/>
    <property type="match status" value="1"/>
</dbReference>
<dbReference type="PANTHER" id="PTHR45339">
    <property type="entry name" value="HYBRID SIGNAL TRANSDUCTION HISTIDINE KINASE J"/>
    <property type="match status" value="1"/>
</dbReference>
<dbReference type="InterPro" id="IPR000014">
    <property type="entry name" value="PAS"/>
</dbReference>
<dbReference type="NCBIfam" id="TIGR00229">
    <property type="entry name" value="sensory_box"/>
    <property type="match status" value="1"/>
</dbReference>
<dbReference type="CDD" id="cd00082">
    <property type="entry name" value="HisKA"/>
    <property type="match status" value="1"/>
</dbReference>
<dbReference type="InterPro" id="IPR035965">
    <property type="entry name" value="PAS-like_dom_sf"/>
</dbReference>
<evidence type="ECO:0000256" key="15">
    <source>
        <dbReference type="PROSITE-ProRule" id="PRU00110"/>
    </source>
</evidence>
<dbReference type="GO" id="GO:0005524">
    <property type="term" value="F:ATP binding"/>
    <property type="evidence" value="ECO:0007669"/>
    <property type="project" value="UniProtKB-KW"/>
</dbReference>
<dbReference type="InterPro" id="IPR011006">
    <property type="entry name" value="CheY-like_superfamily"/>
</dbReference>
<evidence type="ECO:0000256" key="6">
    <source>
        <dbReference type="ARBA" id="ARBA00022679"/>
    </source>
</evidence>
<dbReference type="InterPro" id="IPR003660">
    <property type="entry name" value="HAMP_dom"/>
</dbReference>
<dbReference type="InterPro" id="IPR000700">
    <property type="entry name" value="PAS-assoc_C"/>
</dbReference>
<dbReference type="EMBL" id="CP034759">
    <property type="protein sequence ID" value="QBG37481.1"/>
    <property type="molecule type" value="Genomic_DNA"/>
</dbReference>
<feature type="domain" description="HAMP" evidence="24">
    <location>
        <begin position="383"/>
        <end position="435"/>
    </location>
</feature>
<dbReference type="PROSITE" id="PS50109">
    <property type="entry name" value="HIS_KIN"/>
    <property type="match status" value="1"/>
</dbReference>
<keyword evidence="17" id="KW-0175">Coiled coil</keyword>
<dbReference type="PANTHER" id="PTHR45339:SF3">
    <property type="entry name" value="HISTIDINE KINASE"/>
    <property type="match status" value="1"/>
</dbReference>
<evidence type="ECO:0000256" key="13">
    <source>
        <dbReference type="ARBA" id="ARBA00064003"/>
    </source>
</evidence>
<dbReference type="Gene3D" id="1.20.120.160">
    <property type="entry name" value="HPT domain"/>
    <property type="match status" value="1"/>
</dbReference>
<dbReference type="CDD" id="cd16922">
    <property type="entry name" value="HATPase_EvgS-ArcB-TorS-like"/>
    <property type="match status" value="1"/>
</dbReference>
<dbReference type="RefSeq" id="WP_130604143.1">
    <property type="nucleotide sequence ID" value="NZ_CP034759.1"/>
</dbReference>
<evidence type="ECO:0000256" key="5">
    <source>
        <dbReference type="ARBA" id="ARBA00022553"/>
    </source>
</evidence>
<evidence type="ECO:0000256" key="16">
    <source>
        <dbReference type="PROSITE-ProRule" id="PRU00169"/>
    </source>
</evidence>
<dbReference type="GO" id="GO:0000155">
    <property type="term" value="F:phosphorelay sensor kinase activity"/>
    <property type="evidence" value="ECO:0007669"/>
    <property type="project" value="InterPro"/>
</dbReference>
<proteinExistence type="predicted"/>
<dbReference type="Pfam" id="PF08447">
    <property type="entry name" value="PAS_3"/>
    <property type="match status" value="1"/>
</dbReference>
<dbReference type="SMART" id="SM00387">
    <property type="entry name" value="HATPase_c"/>
    <property type="match status" value="1"/>
</dbReference>
<dbReference type="PROSITE" id="PS50894">
    <property type="entry name" value="HPT"/>
    <property type="match status" value="1"/>
</dbReference>
<keyword evidence="27" id="KW-1185">Reference proteome</keyword>
<dbReference type="InterPro" id="IPR001789">
    <property type="entry name" value="Sig_transdc_resp-reg_receiver"/>
</dbReference>
<keyword evidence="7 19" id="KW-0812">Transmembrane</keyword>
<protein>
    <recommendedName>
        <fullName evidence="14">Sensory/regulatory protein RpfC</fullName>
        <ecNumber evidence="3">2.7.13.3</ecNumber>
    </recommendedName>
</protein>
<evidence type="ECO:0000259" key="20">
    <source>
        <dbReference type="PROSITE" id="PS50109"/>
    </source>
</evidence>
<feature type="compositionally biased region" description="Polar residues" evidence="18">
    <location>
        <begin position="1"/>
        <end position="15"/>
    </location>
</feature>
<evidence type="ECO:0000259" key="21">
    <source>
        <dbReference type="PROSITE" id="PS50110"/>
    </source>
</evidence>
<dbReference type="Proteomes" id="UP000290244">
    <property type="component" value="Chromosome"/>
</dbReference>
<evidence type="ECO:0000259" key="25">
    <source>
        <dbReference type="PROSITE" id="PS50894"/>
    </source>
</evidence>
<name>A0A4P6P753_9GAMM</name>
<keyword evidence="12" id="KW-0902">Two-component regulatory system</keyword>
<dbReference type="Pfam" id="PF13426">
    <property type="entry name" value="PAS_9"/>
    <property type="match status" value="1"/>
</dbReference>
<comment type="subcellular location">
    <subcellularLocation>
        <location evidence="2">Cell membrane</location>
        <topology evidence="2">Multi-pass membrane protein</topology>
    </subcellularLocation>
</comment>
<feature type="transmembrane region" description="Helical" evidence="19">
    <location>
        <begin position="364"/>
        <end position="382"/>
    </location>
</feature>
<evidence type="ECO:0000256" key="10">
    <source>
        <dbReference type="ARBA" id="ARBA00022840"/>
    </source>
</evidence>
<dbReference type="Pfam" id="PF01627">
    <property type="entry name" value="Hpt"/>
    <property type="match status" value="1"/>
</dbReference>
<evidence type="ECO:0000256" key="3">
    <source>
        <dbReference type="ARBA" id="ARBA00012438"/>
    </source>
</evidence>
<dbReference type="InterPro" id="IPR003661">
    <property type="entry name" value="HisK_dim/P_dom"/>
</dbReference>
<keyword evidence="4" id="KW-1003">Cell membrane</keyword>
<gene>
    <name evidence="26" type="ORF">EMK97_17935</name>
</gene>
<keyword evidence="19" id="KW-0472">Membrane</keyword>
<feature type="modified residue" description="Phosphohistidine" evidence="15">
    <location>
        <position position="1364"/>
    </location>
</feature>
<feature type="domain" description="HPt" evidence="25">
    <location>
        <begin position="1320"/>
        <end position="1418"/>
    </location>
</feature>
<evidence type="ECO:0000256" key="7">
    <source>
        <dbReference type="ARBA" id="ARBA00022692"/>
    </source>
</evidence>
<feature type="domain" description="Response regulatory" evidence="21">
    <location>
        <begin position="1138"/>
        <end position="1261"/>
    </location>
</feature>
<dbReference type="InterPro" id="IPR029151">
    <property type="entry name" value="Sensor-like_sf"/>
</dbReference>
<dbReference type="Pfam" id="PF00512">
    <property type="entry name" value="HisKA"/>
    <property type="match status" value="1"/>
</dbReference>
<dbReference type="Pfam" id="PF02518">
    <property type="entry name" value="HATPase_c"/>
    <property type="match status" value="1"/>
</dbReference>
<dbReference type="SMART" id="SM00091">
    <property type="entry name" value="PAS"/>
    <property type="match status" value="2"/>
</dbReference>
<evidence type="ECO:0000256" key="14">
    <source>
        <dbReference type="ARBA" id="ARBA00068150"/>
    </source>
</evidence>
<comment type="catalytic activity">
    <reaction evidence="1">
        <text>ATP + protein L-histidine = ADP + protein N-phospho-L-histidine.</text>
        <dbReference type="EC" id="2.7.13.3"/>
    </reaction>
</comment>
<evidence type="ECO:0000256" key="11">
    <source>
        <dbReference type="ARBA" id="ARBA00022989"/>
    </source>
</evidence>
<feature type="region of interest" description="Disordered" evidence="18">
    <location>
        <begin position="1"/>
        <end position="25"/>
    </location>
</feature>
<dbReference type="Gene3D" id="6.10.340.10">
    <property type="match status" value="1"/>
</dbReference>
<dbReference type="Gene3D" id="3.40.50.2300">
    <property type="match status" value="2"/>
</dbReference>
<feature type="compositionally biased region" description="Basic and acidic residues" evidence="18">
    <location>
        <begin position="16"/>
        <end position="25"/>
    </location>
</feature>
<feature type="domain" description="PAS" evidence="22">
    <location>
        <begin position="447"/>
        <end position="517"/>
    </location>
</feature>
<feature type="domain" description="Histidine kinase" evidence="20">
    <location>
        <begin position="727"/>
        <end position="952"/>
    </location>
</feature>
<evidence type="ECO:0000256" key="2">
    <source>
        <dbReference type="ARBA" id="ARBA00004651"/>
    </source>
</evidence>
<reference evidence="26 27" key="1">
    <citation type="submission" date="2018-12" db="EMBL/GenBank/DDBJ databases">
        <title>Complete genome of Litorilituus sediminis.</title>
        <authorList>
            <person name="Liu A."/>
            <person name="Rong J."/>
        </authorList>
    </citation>
    <scope>NUCLEOTIDE SEQUENCE [LARGE SCALE GENOMIC DNA]</scope>
    <source>
        <strain evidence="26 27">JCM 17549</strain>
    </source>
</reference>
<dbReference type="FunFam" id="1.10.287.130:FF:000002">
    <property type="entry name" value="Two-component osmosensing histidine kinase"/>
    <property type="match status" value="1"/>
</dbReference>